<dbReference type="PANTHER" id="PTHR47011">
    <property type="entry name" value="CD226 ANTIGEN"/>
    <property type="match status" value="1"/>
</dbReference>
<dbReference type="InterPro" id="IPR042842">
    <property type="entry name" value="CD226"/>
</dbReference>
<dbReference type="InterPro" id="IPR013783">
    <property type="entry name" value="Ig-like_fold"/>
</dbReference>
<dbReference type="InterPro" id="IPR036179">
    <property type="entry name" value="Ig-like_dom_sf"/>
</dbReference>
<keyword evidence="7" id="KW-0130">Cell adhesion</keyword>
<evidence type="ECO:0000256" key="8">
    <source>
        <dbReference type="ARBA" id="ARBA00022989"/>
    </source>
</evidence>
<keyword evidence="2" id="KW-1003">Cell membrane</keyword>
<feature type="non-terminal residue" evidence="21">
    <location>
        <position position="1"/>
    </location>
</feature>
<dbReference type="Proteomes" id="UP000475037">
    <property type="component" value="Unassembled WGS sequence"/>
</dbReference>
<feature type="domain" description="Ig-like" evidence="20">
    <location>
        <begin position="136"/>
        <end position="243"/>
    </location>
</feature>
<dbReference type="InterPro" id="IPR003599">
    <property type="entry name" value="Ig_sub"/>
</dbReference>
<evidence type="ECO:0000256" key="15">
    <source>
        <dbReference type="ARBA" id="ARBA00062622"/>
    </source>
</evidence>
<feature type="transmembrane region" description="Helical" evidence="18">
    <location>
        <begin position="251"/>
        <end position="275"/>
    </location>
</feature>
<dbReference type="FunFam" id="2.60.40.10:FF:001737">
    <property type="entry name" value="CD226 molecule"/>
    <property type="match status" value="1"/>
</dbReference>
<dbReference type="GO" id="GO:0002729">
    <property type="term" value="P:positive regulation of natural killer cell cytokine production"/>
    <property type="evidence" value="ECO:0007669"/>
    <property type="project" value="InterPro"/>
</dbReference>
<evidence type="ECO:0000256" key="9">
    <source>
        <dbReference type="ARBA" id="ARBA00023136"/>
    </source>
</evidence>
<feature type="compositionally biased region" description="Polar residues" evidence="17">
    <location>
        <begin position="298"/>
        <end position="315"/>
    </location>
</feature>
<keyword evidence="22" id="KW-1185">Reference proteome</keyword>
<evidence type="ECO:0000313" key="22">
    <source>
        <dbReference type="Proteomes" id="UP000475037"/>
    </source>
</evidence>
<keyword evidence="6" id="KW-0677">Repeat</keyword>
<keyword evidence="8 18" id="KW-1133">Transmembrane helix</keyword>
<comment type="subcellular location">
    <subcellularLocation>
        <location evidence="1">Cell membrane</location>
        <topology evidence="1">Single-pass type I membrane protein</topology>
    </subcellularLocation>
</comment>
<evidence type="ECO:0000256" key="18">
    <source>
        <dbReference type="SAM" id="Phobius"/>
    </source>
</evidence>
<name>A0A6G1BBN3_CROCR</name>
<keyword evidence="4 18" id="KW-0812">Transmembrane</keyword>
<dbReference type="AlphaFoldDB" id="A0A6G1BBN3"/>
<feature type="compositionally biased region" description="Basic and acidic residues" evidence="17">
    <location>
        <begin position="287"/>
        <end position="297"/>
    </location>
</feature>
<evidence type="ECO:0000256" key="11">
    <source>
        <dbReference type="ARBA" id="ARBA00023170"/>
    </source>
</evidence>
<evidence type="ECO:0000313" key="21">
    <source>
        <dbReference type="EMBL" id="KAF0885366.1"/>
    </source>
</evidence>
<dbReference type="Pfam" id="PF07686">
    <property type="entry name" value="V-set"/>
    <property type="match status" value="1"/>
</dbReference>
<evidence type="ECO:0000259" key="20">
    <source>
        <dbReference type="PROSITE" id="PS50835"/>
    </source>
</evidence>
<comment type="function">
    <text evidence="14">Cell surface receptor that plays an important role in the immune system, particularly in intercellular adhesion, lymphocyte signaling, cytotoxicity and lymphokine secretion mediated by cytotoxic T-cells and NK cells. Functions as a costimulatory receptor upon recognition of target cells, such as virus-infected or tumor cells. Upon binding to its ligands PVR/CD155 or NECTIN2/CD112 on target cells, promotes the cytotoxic activity of NK cells and CTLs, enhancing their ability to kill these cells. Mechanistically, phosphorylation by Src kinases such as LYN of FYN, enables binding to adapter GRB2, leading to activation of VAV1, PI3K and PLCG1. Promotes also activation of kinases ERK and AKT, as well as calcium fluxes.</text>
</comment>
<keyword evidence="13" id="KW-0393">Immunoglobulin domain</keyword>
<dbReference type="SUPFAM" id="SSF48726">
    <property type="entry name" value="Immunoglobulin"/>
    <property type="match status" value="2"/>
</dbReference>
<evidence type="ECO:0000256" key="5">
    <source>
        <dbReference type="ARBA" id="ARBA00022729"/>
    </source>
</evidence>
<dbReference type="SMART" id="SM00409">
    <property type="entry name" value="IG"/>
    <property type="match status" value="2"/>
</dbReference>
<feature type="region of interest" description="Disordered" evidence="17">
    <location>
        <begin position="286"/>
        <end position="315"/>
    </location>
</feature>
<keyword evidence="12" id="KW-0325">Glycoprotein</keyword>
<reference evidence="21 22" key="1">
    <citation type="submission" date="2019-11" db="EMBL/GenBank/DDBJ databases">
        <authorList>
            <person name="Yang C."/>
            <person name="Li F."/>
        </authorList>
    </citation>
    <scope>NUCLEOTIDE SEQUENCE [LARGE SCALE GENOMIC DNA]</scope>
    <source>
        <strain evidence="21">KB4526</strain>
        <tissue evidence="21">Muscle</tissue>
    </source>
</reference>
<evidence type="ECO:0000256" key="13">
    <source>
        <dbReference type="ARBA" id="ARBA00023319"/>
    </source>
</evidence>
<evidence type="ECO:0000256" key="16">
    <source>
        <dbReference type="ARBA" id="ARBA00069210"/>
    </source>
</evidence>
<evidence type="ECO:0000256" key="10">
    <source>
        <dbReference type="ARBA" id="ARBA00023157"/>
    </source>
</evidence>
<evidence type="ECO:0000256" key="14">
    <source>
        <dbReference type="ARBA" id="ARBA00056523"/>
    </source>
</evidence>
<keyword evidence="11" id="KW-0675">Receptor</keyword>
<comment type="subunit">
    <text evidence="15">Interacts with PVR and NECTIN2. Competes with PVRIG for NECTIN2-binding. Interacts with ITGAL; this interaction mediates CD226 localization to lipid rafts.</text>
</comment>
<evidence type="ECO:0000256" key="6">
    <source>
        <dbReference type="ARBA" id="ARBA00022737"/>
    </source>
</evidence>
<dbReference type="InterPro" id="IPR007110">
    <property type="entry name" value="Ig-like_dom"/>
</dbReference>
<dbReference type="GO" id="GO:0050839">
    <property type="term" value="F:cell adhesion molecule binding"/>
    <property type="evidence" value="ECO:0007669"/>
    <property type="project" value="TreeGrafter"/>
</dbReference>
<keyword evidence="5 19" id="KW-0732">Signal</keyword>
<evidence type="ECO:0000256" key="1">
    <source>
        <dbReference type="ARBA" id="ARBA00004251"/>
    </source>
</evidence>
<dbReference type="GO" id="GO:0002891">
    <property type="term" value="P:positive regulation of immunoglobulin mediated immune response"/>
    <property type="evidence" value="ECO:0007669"/>
    <property type="project" value="TreeGrafter"/>
</dbReference>
<dbReference type="EMBL" id="VOAJ01001055">
    <property type="protein sequence ID" value="KAF0885366.1"/>
    <property type="molecule type" value="Genomic_DNA"/>
</dbReference>
<dbReference type="InterPro" id="IPR013106">
    <property type="entry name" value="Ig_V-set"/>
</dbReference>
<keyword evidence="3" id="KW-0597">Phosphoprotein</keyword>
<dbReference type="GO" id="GO:0009897">
    <property type="term" value="C:external side of plasma membrane"/>
    <property type="evidence" value="ECO:0007669"/>
    <property type="project" value="TreeGrafter"/>
</dbReference>
<feature type="signal peptide" evidence="19">
    <location>
        <begin position="1"/>
        <end position="18"/>
    </location>
</feature>
<dbReference type="PROSITE" id="PS50835">
    <property type="entry name" value="IG_LIKE"/>
    <property type="match status" value="2"/>
</dbReference>
<dbReference type="OrthoDB" id="9937217at2759"/>
<dbReference type="PANTHER" id="PTHR47011:SF1">
    <property type="entry name" value="CD226 ANTIGEN"/>
    <property type="match status" value="1"/>
</dbReference>
<evidence type="ECO:0000256" key="17">
    <source>
        <dbReference type="SAM" id="MobiDB-lite"/>
    </source>
</evidence>
<feature type="chain" id="PRO_5026292298" description="CD226 antigen" evidence="19">
    <location>
        <begin position="19"/>
        <end position="336"/>
    </location>
</feature>
<comment type="caution">
    <text evidence="21">The sequence shown here is derived from an EMBL/GenBank/DDBJ whole genome shotgun (WGS) entry which is preliminary data.</text>
</comment>
<feature type="domain" description="Ig-like" evidence="20">
    <location>
        <begin position="31"/>
        <end position="109"/>
    </location>
</feature>
<evidence type="ECO:0000256" key="12">
    <source>
        <dbReference type="ARBA" id="ARBA00023180"/>
    </source>
</evidence>
<sequence length="336" mass="38751">MDYLAFFLAILHIYRALCEEMFWDTTVKLTKNMSLECVYSSLDTITQMEWLKVNTTDRESIAIFNPTYGVIVRAPYADRVYFLNSTMAPNDMTLTFHNASEADVGFYSCFLHTFPYGHWEKVIQVVASDDFEMAVPSNSHVVSEPGQNITLTCQLPTKWPVQQITWEKIQPHQIDLLTSCNLSQGKSYTSKYQRWILSDCRLGMRSTFIIIPHVVASDSGLYRCCFKARTGENETSVMRFTISDGKMDNQYTLFVAGGTVLLLLFVTLITTVIVISYRRRRKQKRGLFKEHRNKDAQNKATNNYRNPISTHQSSDSAREDIYVNYPAFSHRPKTRI</sequence>
<dbReference type="GO" id="GO:0007155">
    <property type="term" value="P:cell adhesion"/>
    <property type="evidence" value="ECO:0007669"/>
    <property type="project" value="UniProtKB-KW"/>
</dbReference>
<evidence type="ECO:0000256" key="3">
    <source>
        <dbReference type="ARBA" id="ARBA00022553"/>
    </source>
</evidence>
<accession>A0A6G1BBN3</accession>
<dbReference type="FunFam" id="2.60.40.10:FF:001738">
    <property type="entry name" value="CD226 molecule"/>
    <property type="match status" value="1"/>
</dbReference>
<protein>
    <recommendedName>
        <fullName evidence="16">CD226 antigen</fullName>
    </recommendedName>
</protein>
<dbReference type="Gene3D" id="2.60.40.10">
    <property type="entry name" value="Immunoglobulins"/>
    <property type="match status" value="2"/>
</dbReference>
<proteinExistence type="predicted"/>
<organism evidence="21 22">
    <name type="scientific">Crocuta crocuta</name>
    <name type="common">Spotted hyena</name>
    <dbReference type="NCBI Taxonomy" id="9678"/>
    <lineage>
        <taxon>Eukaryota</taxon>
        <taxon>Metazoa</taxon>
        <taxon>Chordata</taxon>
        <taxon>Craniata</taxon>
        <taxon>Vertebrata</taxon>
        <taxon>Euteleostomi</taxon>
        <taxon>Mammalia</taxon>
        <taxon>Eutheria</taxon>
        <taxon>Laurasiatheria</taxon>
        <taxon>Carnivora</taxon>
        <taxon>Feliformia</taxon>
        <taxon>Hyaenidae</taxon>
        <taxon>Crocuta</taxon>
    </lineage>
</organism>
<evidence type="ECO:0000256" key="19">
    <source>
        <dbReference type="SAM" id="SignalP"/>
    </source>
</evidence>
<keyword evidence="10" id="KW-1015">Disulfide bond</keyword>
<evidence type="ECO:0000256" key="4">
    <source>
        <dbReference type="ARBA" id="ARBA00022692"/>
    </source>
</evidence>
<feature type="non-terminal residue" evidence="21">
    <location>
        <position position="336"/>
    </location>
</feature>
<evidence type="ECO:0000256" key="7">
    <source>
        <dbReference type="ARBA" id="ARBA00022889"/>
    </source>
</evidence>
<evidence type="ECO:0000256" key="2">
    <source>
        <dbReference type="ARBA" id="ARBA00022475"/>
    </source>
</evidence>
<keyword evidence="9 18" id="KW-0472">Membrane</keyword>
<gene>
    <name evidence="21" type="primary">Cd226</name>
    <name evidence="21" type="ORF">FOF47_R13764</name>
</gene>